<comment type="similarity">
    <text evidence="1">Belongs to the 'phage' integrase family.</text>
</comment>
<dbReference type="InterPro" id="IPR050090">
    <property type="entry name" value="Tyrosine_recombinase_XerCD"/>
</dbReference>
<dbReference type="SUPFAM" id="SSF56349">
    <property type="entry name" value="DNA breaking-rejoining enzymes"/>
    <property type="match status" value="1"/>
</dbReference>
<evidence type="ECO:0000313" key="7">
    <source>
        <dbReference type="EMBL" id="AIQ63038.1"/>
    </source>
</evidence>
<dbReference type="OrthoDB" id="2759316at2"/>
<dbReference type="GO" id="GO:0015074">
    <property type="term" value="P:DNA integration"/>
    <property type="evidence" value="ECO:0007669"/>
    <property type="project" value="InterPro"/>
</dbReference>
<sequence>MDKDPKNAINELISNQKPQNELWKGTELFLWNASSTEEFINGIKNPHDVHLTTDAVWDVSKSKVRNIMDTLFNYEGYDNSTDLPHTKGNIADWLWENRVQPSIKLDKVKIYLKRIQTSKAPIELYDFYEEALEFQQQISTYIKKPIWQLNDLDITEINFQYCLKNVNSDIKKFFLNQIAKLYFPGRRFNIVKQNKRILSKLADHELHPYLKNFNDQIQSEGRSGGYIKDINRDVMLFLNWLVNNYASFNDFSPNAIPVWLIERDHILEFENYLKRCHSKGLYSEITVSNKFYCVISFFKYLYDNRIIPKNIGSIRGISAQRYLHRDIPNKDQLSDFFNTIARYSDDPDYDIAFFGSLLHLGLRFCEAERLNWEDINFQARIIKIRGKGKAGKPVPLHLPKKLYQYLESLYKVRTDEKSVFKGRQSKKVLYGKMLDKYKLYSLISGWTFPGGLHLFRHTFITKLSLRKNVHPQIIKRLARHTRLDTTSKYLHRQNQELNDAMQKIDSIWR</sequence>
<dbReference type="Pfam" id="PF00589">
    <property type="entry name" value="Phage_integrase"/>
    <property type="match status" value="1"/>
</dbReference>
<dbReference type="STRING" id="169760.PSTEL_07920"/>
<evidence type="ECO:0000256" key="3">
    <source>
        <dbReference type="ARBA" id="ARBA00023172"/>
    </source>
</evidence>
<feature type="domain" description="Tyr recombinase" evidence="5">
    <location>
        <begin position="323"/>
        <end position="502"/>
    </location>
</feature>
<dbReference type="GO" id="GO:0006310">
    <property type="term" value="P:DNA recombination"/>
    <property type="evidence" value="ECO:0007669"/>
    <property type="project" value="UniProtKB-KW"/>
</dbReference>
<feature type="domain" description="Core-binding (CB)" evidence="6">
    <location>
        <begin position="204"/>
        <end position="302"/>
    </location>
</feature>
<evidence type="ECO:0000313" key="8">
    <source>
        <dbReference type="Proteomes" id="UP000029507"/>
    </source>
</evidence>
<dbReference type="RefSeq" id="WP_038694501.1">
    <property type="nucleotide sequence ID" value="NZ_CP009286.1"/>
</dbReference>
<dbReference type="Gene3D" id="1.10.443.10">
    <property type="entry name" value="Intergrase catalytic core"/>
    <property type="match status" value="1"/>
</dbReference>
<dbReference type="EMBL" id="CP009286">
    <property type="protein sequence ID" value="AIQ63038.1"/>
    <property type="molecule type" value="Genomic_DNA"/>
</dbReference>
<protein>
    <recommendedName>
        <fullName evidence="9">Tyr recombinase domain-containing protein</fullName>
    </recommendedName>
</protein>
<reference evidence="7 8" key="1">
    <citation type="submission" date="2014-08" db="EMBL/GenBank/DDBJ databases">
        <title>Comparative genomics of the Paenibacillus odorifer group.</title>
        <authorList>
            <person name="den Bakker H.C."/>
            <person name="Tsai Y.-C."/>
            <person name="Martin N."/>
            <person name="Korlach J."/>
            <person name="Wiedmann M."/>
        </authorList>
    </citation>
    <scope>NUCLEOTIDE SEQUENCE [LARGE SCALE GENOMIC DNA]</scope>
    <source>
        <strain evidence="7 8">DSM 14472</strain>
    </source>
</reference>
<evidence type="ECO:0000256" key="2">
    <source>
        <dbReference type="ARBA" id="ARBA00023125"/>
    </source>
</evidence>
<dbReference type="InterPro" id="IPR011010">
    <property type="entry name" value="DNA_brk_join_enz"/>
</dbReference>
<evidence type="ECO:0008006" key="9">
    <source>
        <dbReference type="Google" id="ProtNLM"/>
    </source>
</evidence>
<dbReference type="AlphaFoldDB" id="A0A089LUX5"/>
<gene>
    <name evidence="7" type="ORF">PSTEL_07920</name>
</gene>
<dbReference type="Gene3D" id="1.10.150.130">
    <property type="match status" value="1"/>
</dbReference>
<keyword evidence="8" id="KW-1185">Reference proteome</keyword>
<name>A0A089LUX5_9BACL</name>
<dbReference type="KEGG" id="pste:PSTEL_07920"/>
<dbReference type="InterPro" id="IPR010998">
    <property type="entry name" value="Integrase_recombinase_N"/>
</dbReference>
<dbReference type="HOGENOM" id="CLU_535112_0_0_9"/>
<dbReference type="InterPro" id="IPR002104">
    <property type="entry name" value="Integrase_catalytic"/>
</dbReference>
<accession>A0A089LUX5</accession>
<keyword evidence="2 4" id="KW-0238">DNA-binding</keyword>
<dbReference type="GO" id="GO:0003677">
    <property type="term" value="F:DNA binding"/>
    <property type="evidence" value="ECO:0007669"/>
    <property type="project" value="UniProtKB-UniRule"/>
</dbReference>
<dbReference type="PANTHER" id="PTHR30349">
    <property type="entry name" value="PHAGE INTEGRASE-RELATED"/>
    <property type="match status" value="1"/>
</dbReference>
<dbReference type="Proteomes" id="UP000029507">
    <property type="component" value="Chromosome"/>
</dbReference>
<evidence type="ECO:0000256" key="4">
    <source>
        <dbReference type="PROSITE-ProRule" id="PRU01248"/>
    </source>
</evidence>
<dbReference type="PROSITE" id="PS51900">
    <property type="entry name" value="CB"/>
    <property type="match status" value="1"/>
</dbReference>
<evidence type="ECO:0000259" key="5">
    <source>
        <dbReference type="PROSITE" id="PS51898"/>
    </source>
</evidence>
<evidence type="ECO:0000256" key="1">
    <source>
        <dbReference type="ARBA" id="ARBA00008857"/>
    </source>
</evidence>
<proteinExistence type="inferred from homology"/>
<dbReference type="PANTHER" id="PTHR30349:SF41">
    <property type="entry name" value="INTEGRASE_RECOMBINASE PROTEIN MJ0367-RELATED"/>
    <property type="match status" value="1"/>
</dbReference>
<dbReference type="InterPro" id="IPR013762">
    <property type="entry name" value="Integrase-like_cat_sf"/>
</dbReference>
<organism evidence="7 8">
    <name type="scientific">Paenibacillus stellifer</name>
    <dbReference type="NCBI Taxonomy" id="169760"/>
    <lineage>
        <taxon>Bacteria</taxon>
        <taxon>Bacillati</taxon>
        <taxon>Bacillota</taxon>
        <taxon>Bacilli</taxon>
        <taxon>Bacillales</taxon>
        <taxon>Paenibacillaceae</taxon>
        <taxon>Paenibacillus</taxon>
    </lineage>
</organism>
<dbReference type="PROSITE" id="PS51898">
    <property type="entry name" value="TYR_RECOMBINASE"/>
    <property type="match status" value="1"/>
</dbReference>
<keyword evidence="3" id="KW-0233">DNA recombination</keyword>
<dbReference type="CDD" id="cd00397">
    <property type="entry name" value="DNA_BRE_C"/>
    <property type="match status" value="1"/>
</dbReference>
<dbReference type="InterPro" id="IPR044068">
    <property type="entry name" value="CB"/>
</dbReference>
<evidence type="ECO:0000259" key="6">
    <source>
        <dbReference type="PROSITE" id="PS51900"/>
    </source>
</evidence>